<dbReference type="InterPro" id="IPR052698">
    <property type="entry name" value="MoCofactor_Util/Proc"/>
</dbReference>
<sequence length="323" mass="35904">MTHPNPKVQLWHFMLQQLAADIPVMLLYVLESNGSSPGRQGFAMSVAPNGQMYGSIGGGIMEHKFVEMAKEQLKNEEGFSVIKPQSHSKDAGKNQSGMICSGNQVVYILKLTQADLPVIEQIIAAYNNNNNHTLKISENGISINPQSISSNFEFRFNAETDFLYQEKLGFHQVLHVIGGGHCSLAFCRLMEQLQFQVHVYETRDHLNTIAQNIHAHTITILDSYTQLAAYIPGGMNTYVVIMTFGYRTDDEALRALINNQYKYIGVLGSKNKLAKLWEDYKADGISPELLNKIHAPIGIAIKSQTPVEIAVSIAAQIIAVKNR</sequence>
<dbReference type="PANTHER" id="PTHR30388:SF6">
    <property type="entry name" value="XANTHINE DEHYDROGENASE SUBUNIT A-RELATED"/>
    <property type="match status" value="1"/>
</dbReference>
<proteinExistence type="predicted"/>
<reference evidence="3 4" key="1">
    <citation type="submission" date="2022-12" db="EMBL/GenBank/DDBJ databases">
        <title>Chitinophagaceae gen. sp. nov., a new member of the family Chitinophagaceae, isolated from soil in a chemical factory.</title>
        <authorList>
            <person name="Ke Z."/>
        </authorList>
    </citation>
    <scope>NUCLEOTIDE SEQUENCE [LARGE SCALE GENOMIC DNA]</scope>
    <source>
        <strain evidence="3 4">LY-5</strain>
    </source>
</reference>
<accession>A0ABT4UH84</accession>
<gene>
    <name evidence="3" type="ORF">O3P16_05130</name>
</gene>
<protein>
    <submittedName>
        <fullName evidence="3">XdhC family protein</fullName>
    </submittedName>
</protein>
<keyword evidence="4" id="KW-1185">Reference proteome</keyword>
<comment type="caution">
    <text evidence="3">The sequence shown here is derived from an EMBL/GenBank/DDBJ whole genome shotgun (WGS) entry which is preliminary data.</text>
</comment>
<dbReference type="RefSeq" id="WP_407030502.1">
    <property type="nucleotide sequence ID" value="NZ_JAQGEF010000004.1"/>
</dbReference>
<evidence type="ECO:0000313" key="3">
    <source>
        <dbReference type="EMBL" id="MDA3614179.1"/>
    </source>
</evidence>
<dbReference type="Pfam" id="PF02625">
    <property type="entry name" value="XdhC_CoxI"/>
    <property type="match status" value="1"/>
</dbReference>
<dbReference type="EMBL" id="JAQGEF010000004">
    <property type="protein sequence ID" value="MDA3614179.1"/>
    <property type="molecule type" value="Genomic_DNA"/>
</dbReference>
<dbReference type="PANTHER" id="PTHR30388">
    <property type="entry name" value="ALDEHYDE OXIDOREDUCTASE MOLYBDENUM COFACTOR ASSEMBLY PROTEIN"/>
    <property type="match status" value="1"/>
</dbReference>
<dbReference type="Gene3D" id="3.40.50.720">
    <property type="entry name" value="NAD(P)-binding Rossmann-like Domain"/>
    <property type="match status" value="1"/>
</dbReference>
<feature type="domain" description="XdhC- CoxI" evidence="1">
    <location>
        <begin position="18"/>
        <end position="76"/>
    </location>
</feature>
<dbReference type="Pfam" id="PF13478">
    <property type="entry name" value="XdhC_C"/>
    <property type="match status" value="1"/>
</dbReference>
<dbReference type="InterPro" id="IPR027051">
    <property type="entry name" value="XdhC_Rossmann_dom"/>
</dbReference>
<evidence type="ECO:0000259" key="2">
    <source>
        <dbReference type="Pfam" id="PF13478"/>
    </source>
</evidence>
<feature type="domain" description="XdhC Rossmann" evidence="2">
    <location>
        <begin position="174"/>
        <end position="317"/>
    </location>
</feature>
<dbReference type="Proteomes" id="UP001210231">
    <property type="component" value="Unassembled WGS sequence"/>
</dbReference>
<name>A0ABT4UH84_9BACT</name>
<dbReference type="InterPro" id="IPR003777">
    <property type="entry name" value="XdhC_CoxI"/>
</dbReference>
<evidence type="ECO:0000313" key="4">
    <source>
        <dbReference type="Proteomes" id="UP001210231"/>
    </source>
</evidence>
<evidence type="ECO:0000259" key="1">
    <source>
        <dbReference type="Pfam" id="PF02625"/>
    </source>
</evidence>
<organism evidence="3 4">
    <name type="scientific">Polluticaenibacter yanchengensis</name>
    <dbReference type="NCBI Taxonomy" id="3014562"/>
    <lineage>
        <taxon>Bacteria</taxon>
        <taxon>Pseudomonadati</taxon>
        <taxon>Bacteroidota</taxon>
        <taxon>Chitinophagia</taxon>
        <taxon>Chitinophagales</taxon>
        <taxon>Chitinophagaceae</taxon>
        <taxon>Polluticaenibacter</taxon>
    </lineage>
</organism>